<gene>
    <name evidence="2" type="ORF">BJ875DRAFT_55362</name>
</gene>
<organism evidence="2 3">
    <name type="scientific">Amylocarpus encephaloides</name>
    <dbReference type="NCBI Taxonomy" id="45428"/>
    <lineage>
        <taxon>Eukaryota</taxon>
        <taxon>Fungi</taxon>
        <taxon>Dikarya</taxon>
        <taxon>Ascomycota</taxon>
        <taxon>Pezizomycotina</taxon>
        <taxon>Leotiomycetes</taxon>
        <taxon>Helotiales</taxon>
        <taxon>Helotiales incertae sedis</taxon>
        <taxon>Amylocarpus</taxon>
    </lineage>
</organism>
<accession>A0A9P8C4H1</accession>
<proteinExistence type="predicted"/>
<protein>
    <submittedName>
        <fullName evidence="2">Uncharacterized protein</fullName>
    </submittedName>
</protein>
<dbReference type="AlphaFoldDB" id="A0A9P8C4H1"/>
<feature type="chain" id="PRO_5040242238" evidence="1">
    <location>
        <begin position="23"/>
        <end position="75"/>
    </location>
</feature>
<dbReference type="OrthoDB" id="10450180at2759"/>
<dbReference type="EMBL" id="MU251514">
    <property type="protein sequence ID" value="KAG9233142.1"/>
    <property type="molecule type" value="Genomic_DNA"/>
</dbReference>
<keyword evidence="1" id="KW-0732">Signal</keyword>
<sequence length="75" mass="7858">MQITNMSLYFAALAATLTGVIATPVAAPKPVPTFSCSFGQYTCEGKSIYQCNGGWKLVSNCGGSCRIINGSPFCL</sequence>
<comment type="caution">
    <text evidence="2">The sequence shown here is derived from an EMBL/GenBank/DDBJ whole genome shotgun (WGS) entry which is preliminary data.</text>
</comment>
<keyword evidence="3" id="KW-1185">Reference proteome</keyword>
<feature type="signal peptide" evidence="1">
    <location>
        <begin position="1"/>
        <end position="22"/>
    </location>
</feature>
<dbReference type="Proteomes" id="UP000824998">
    <property type="component" value="Unassembled WGS sequence"/>
</dbReference>
<reference evidence="2" key="1">
    <citation type="journal article" date="2021" name="IMA Fungus">
        <title>Genomic characterization of three marine fungi, including Emericellopsis atlantica sp. nov. with signatures of a generalist lifestyle and marine biomass degradation.</title>
        <authorList>
            <person name="Hagestad O.C."/>
            <person name="Hou L."/>
            <person name="Andersen J.H."/>
            <person name="Hansen E.H."/>
            <person name="Altermark B."/>
            <person name="Li C."/>
            <person name="Kuhnert E."/>
            <person name="Cox R.J."/>
            <person name="Crous P.W."/>
            <person name="Spatafora J.W."/>
            <person name="Lail K."/>
            <person name="Amirebrahimi M."/>
            <person name="Lipzen A."/>
            <person name="Pangilinan J."/>
            <person name="Andreopoulos W."/>
            <person name="Hayes R.D."/>
            <person name="Ng V."/>
            <person name="Grigoriev I.V."/>
            <person name="Jackson S.A."/>
            <person name="Sutton T.D.S."/>
            <person name="Dobson A.D.W."/>
            <person name="Rama T."/>
        </authorList>
    </citation>
    <scope>NUCLEOTIDE SEQUENCE</scope>
    <source>
        <strain evidence="2">TRa018bII</strain>
    </source>
</reference>
<evidence type="ECO:0000256" key="1">
    <source>
        <dbReference type="SAM" id="SignalP"/>
    </source>
</evidence>
<name>A0A9P8C4H1_9HELO</name>
<evidence type="ECO:0000313" key="3">
    <source>
        <dbReference type="Proteomes" id="UP000824998"/>
    </source>
</evidence>
<evidence type="ECO:0000313" key="2">
    <source>
        <dbReference type="EMBL" id="KAG9233142.1"/>
    </source>
</evidence>